<protein>
    <recommendedName>
        <fullName evidence="2">Protein THEM6</fullName>
    </recommendedName>
</protein>
<dbReference type="EMBL" id="CAXLJM020000016">
    <property type="protein sequence ID" value="CAL8082921.1"/>
    <property type="molecule type" value="Genomic_DNA"/>
</dbReference>
<comment type="caution">
    <text evidence="3">The sequence shown here is derived from an EMBL/GenBank/DDBJ whole genome shotgun (WGS) entry which is preliminary data.</text>
</comment>
<dbReference type="PANTHER" id="PTHR12475">
    <property type="match status" value="1"/>
</dbReference>
<dbReference type="Gene3D" id="3.10.129.10">
    <property type="entry name" value="Hotdog Thioesterase"/>
    <property type="match status" value="1"/>
</dbReference>
<evidence type="ECO:0000256" key="2">
    <source>
        <dbReference type="ARBA" id="ARBA00041112"/>
    </source>
</evidence>
<dbReference type="InterPro" id="IPR029069">
    <property type="entry name" value="HotDog_dom_sf"/>
</dbReference>
<accession>A0ABP1Q2E1</accession>
<gene>
    <name evidence="3" type="ORF">ODALV1_LOCUS5350</name>
</gene>
<organism evidence="3 4">
    <name type="scientific">Orchesella dallaii</name>
    <dbReference type="NCBI Taxonomy" id="48710"/>
    <lineage>
        <taxon>Eukaryota</taxon>
        <taxon>Metazoa</taxon>
        <taxon>Ecdysozoa</taxon>
        <taxon>Arthropoda</taxon>
        <taxon>Hexapoda</taxon>
        <taxon>Collembola</taxon>
        <taxon>Entomobryomorpha</taxon>
        <taxon>Entomobryoidea</taxon>
        <taxon>Orchesellidae</taxon>
        <taxon>Orchesellinae</taxon>
        <taxon>Orchesella</taxon>
    </lineage>
</organism>
<proteinExistence type="inferred from homology"/>
<comment type="similarity">
    <text evidence="1">Belongs to the THEM6 family.</text>
</comment>
<evidence type="ECO:0000313" key="3">
    <source>
        <dbReference type="EMBL" id="CAL8082921.1"/>
    </source>
</evidence>
<dbReference type="InterPro" id="IPR051490">
    <property type="entry name" value="THEM6_lcsJ_thioesterase"/>
</dbReference>
<keyword evidence="4" id="KW-1185">Reference proteome</keyword>
<evidence type="ECO:0000313" key="4">
    <source>
        <dbReference type="Proteomes" id="UP001642540"/>
    </source>
</evidence>
<evidence type="ECO:0000256" key="1">
    <source>
        <dbReference type="ARBA" id="ARBA00038228"/>
    </source>
</evidence>
<dbReference type="Pfam" id="PF13279">
    <property type="entry name" value="4HBT_2"/>
    <property type="match status" value="1"/>
</dbReference>
<dbReference type="PANTHER" id="PTHR12475:SF4">
    <property type="entry name" value="PROTEIN THEM6"/>
    <property type="match status" value="1"/>
</dbReference>
<dbReference type="CDD" id="cd00586">
    <property type="entry name" value="4HBT"/>
    <property type="match status" value="1"/>
</dbReference>
<sequence length="196" mass="22849">MLLFLLVVFLLILYFTLDVHYFIRVAGCFLFAKFFRKKITITDPSEIYGVVLPSDVDFMMTHMNNSRYLREYDFARFDHATRTGVMDEVLKRGGSFPVSAITIRYRLPAMLFSPYKIVTQPVFWDSKFIYLDQRLVTLKDGIVRSVGYTKIACVKFDGEEIIKKLFPDVTKPAMPEDLKKWAESCELSSEMMKKSK</sequence>
<dbReference type="SUPFAM" id="SSF54637">
    <property type="entry name" value="Thioesterase/thiol ester dehydrase-isomerase"/>
    <property type="match status" value="1"/>
</dbReference>
<dbReference type="Proteomes" id="UP001642540">
    <property type="component" value="Unassembled WGS sequence"/>
</dbReference>
<name>A0ABP1Q2E1_9HEXA</name>
<reference evidence="3 4" key="1">
    <citation type="submission" date="2024-08" db="EMBL/GenBank/DDBJ databases">
        <authorList>
            <person name="Cucini C."/>
            <person name="Frati F."/>
        </authorList>
    </citation>
    <scope>NUCLEOTIDE SEQUENCE [LARGE SCALE GENOMIC DNA]</scope>
</reference>